<dbReference type="InterPro" id="IPR011659">
    <property type="entry name" value="WD40"/>
</dbReference>
<name>A0AAW6I5W5_9BACT</name>
<dbReference type="PANTHER" id="PTHR36842">
    <property type="entry name" value="PROTEIN TOLB HOMOLOG"/>
    <property type="match status" value="1"/>
</dbReference>
<gene>
    <name evidence="2" type="ORF">PQG89_06215</name>
</gene>
<organism evidence="2 3">
    <name type="scientific">Parabacteroides johnsonii</name>
    <dbReference type="NCBI Taxonomy" id="387661"/>
    <lineage>
        <taxon>Bacteria</taxon>
        <taxon>Pseudomonadati</taxon>
        <taxon>Bacteroidota</taxon>
        <taxon>Bacteroidia</taxon>
        <taxon>Bacteroidales</taxon>
        <taxon>Tannerellaceae</taxon>
        <taxon>Parabacteroides</taxon>
    </lineage>
</organism>
<dbReference type="RefSeq" id="WP_229090830.1">
    <property type="nucleotide sequence ID" value="NZ_CAKWDQ010000035.1"/>
</dbReference>
<dbReference type="Proteomes" id="UP001213646">
    <property type="component" value="Unassembled WGS sequence"/>
</dbReference>
<dbReference type="InterPro" id="IPR011042">
    <property type="entry name" value="6-blade_b-propeller_TolB-like"/>
</dbReference>
<evidence type="ECO:0008006" key="4">
    <source>
        <dbReference type="Google" id="ProtNLM"/>
    </source>
</evidence>
<dbReference type="Pfam" id="PF07676">
    <property type="entry name" value="PD40"/>
    <property type="match status" value="2"/>
</dbReference>
<dbReference type="SUPFAM" id="SSF82171">
    <property type="entry name" value="DPP6 N-terminal domain-like"/>
    <property type="match status" value="1"/>
</dbReference>
<proteinExistence type="inferred from homology"/>
<evidence type="ECO:0000313" key="3">
    <source>
        <dbReference type="Proteomes" id="UP001213646"/>
    </source>
</evidence>
<dbReference type="AlphaFoldDB" id="A0AAW6I5W5"/>
<dbReference type="Gene3D" id="2.120.10.30">
    <property type="entry name" value="TolB, C-terminal domain"/>
    <property type="match status" value="1"/>
</dbReference>
<sequence length="310" mass="35549">MTEKGCVNCHSFCNYSPTDFMFHARTTPGGTIIIKNNQPIKVQLSQLGSSKEGTYPHWHPSGKYIIFSTNATRQSFYSRNPNLIEVYDLESDLILYDPVRNTVITDPRFNSPESFETFPAWAPDGKRLYYCTAPAKQLPKRLREVKYSICSVSFDPDSGSFGETIDTIYTAHNKSASFPRISPDNQYLLFTESDYATFPIWHKEADLKMISLQDSASVNTDILNSPDVESYHSWSSNGKWIIFSSRRLDGLYTRFFIAHLNKNGKFSKPFLLPQKDPDENNLRMKSFNIPEFIKDKITITRSQLDHTVTD</sequence>
<protein>
    <recommendedName>
        <fullName evidence="4">Cytochrome C biosynthesis protein</fullName>
    </recommendedName>
</protein>
<dbReference type="EMBL" id="JAQPYX010000051">
    <property type="protein sequence ID" value="MDC7149027.1"/>
    <property type="molecule type" value="Genomic_DNA"/>
</dbReference>
<comment type="similarity">
    <text evidence="1">Belongs to the TolB family.</text>
</comment>
<accession>A0AAW6I5W5</accession>
<reference evidence="2" key="1">
    <citation type="submission" date="2023-01" db="EMBL/GenBank/DDBJ databases">
        <title>Exploring GABA producing Bacteroides strains toward improving mental health.</title>
        <authorList>
            <person name="Yousuf B."/>
            <person name="Bouhlel N.E."/>
            <person name="Mottawea W."/>
            <person name="Hammami R."/>
        </authorList>
    </citation>
    <scope>NUCLEOTIDE SEQUENCE</scope>
    <source>
        <strain evidence="2">UO.H1047</strain>
    </source>
</reference>
<comment type="caution">
    <text evidence="2">The sequence shown here is derived from an EMBL/GenBank/DDBJ whole genome shotgun (WGS) entry which is preliminary data.</text>
</comment>
<evidence type="ECO:0000256" key="1">
    <source>
        <dbReference type="ARBA" id="ARBA00009820"/>
    </source>
</evidence>
<evidence type="ECO:0000313" key="2">
    <source>
        <dbReference type="EMBL" id="MDC7149027.1"/>
    </source>
</evidence>